<comment type="similarity">
    <text evidence="4">Belongs to the PNP/MTAP phosphorylase family. MTAP subfamily.</text>
</comment>
<feature type="binding site" evidence="4">
    <location>
        <begin position="66"/>
        <end position="67"/>
    </location>
    <ligand>
        <name>phosphate</name>
        <dbReference type="ChEBI" id="CHEBI:43474"/>
    </ligand>
</feature>
<comment type="catalytic activity">
    <reaction evidence="4">
        <text>S-methyl-5'-thioadenosine + phosphate = 5-(methylsulfanyl)-alpha-D-ribose 1-phosphate + adenine</text>
        <dbReference type="Rhea" id="RHEA:11852"/>
        <dbReference type="ChEBI" id="CHEBI:16708"/>
        <dbReference type="ChEBI" id="CHEBI:17509"/>
        <dbReference type="ChEBI" id="CHEBI:43474"/>
        <dbReference type="ChEBI" id="CHEBI:58533"/>
        <dbReference type="EC" id="2.4.2.28"/>
    </reaction>
</comment>
<feature type="binding site" evidence="4">
    <location>
        <begin position="232"/>
        <end position="234"/>
    </location>
    <ligand>
        <name>substrate</name>
    </ligand>
</feature>
<accession>A0AAF0JLY9</accession>
<evidence type="ECO:0000256" key="2">
    <source>
        <dbReference type="ARBA" id="ARBA00022679"/>
    </source>
</evidence>
<dbReference type="Pfam" id="PF01048">
    <property type="entry name" value="PNP_UDP_1"/>
    <property type="match status" value="1"/>
</dbReference>
<evidence type="ECO:0000313" key="7">
    <source>
        <dbReference type="Proteomes" id="UP001214628"/>
    </source>
</evidence>
<dbReference type="AlphaFoldDB" id="A0AAF0JLY9"/>
<keyword evidence="4" id="KW-0539">Nucleus</keyword>
<reference evidence="6" key="1">
    <citation type="submission" date="2023-02" db="EMBL/GenBank/DDBJ databases">
        <title>Mating type loci evolution in Malassezia.</title>
        <authorList>
            <person name="Coelho M.A."/>
        </authorList>
    </citation>
    <scope>NUCLEOTIDE SEQUENCE</scope>
    <source>
        <strain evidence="6">CBS 14136</strain>
    </source>
</reference>
<dbReference type="Gene3D" id="3.40.50.1580">
    <property type="entry name" value="Nucleoside phosphorylase domain"/>
    <property type="match status" value="1"/>
</dbReference>
<dbReference type="InterPro" id="IPR035994">
    <property type="entry name" value="Nucleoside_phosphorylase_sf"/>
</dbReference>
<evidence type="ECO:0000313" key="6">
    <source>
        <dbReference type="EMBL" id="WFD44626.1"/>
    </source>
</evidence>
<evidence type="ECO:0000256" key="1">
    <source>
        <dbReference type="ARBA" id="ARBA00022676"/>
    </source>
</evidence>
<keyword evidence="3 4" id="KW-0660">Purine salvage</keyword>
<proteinExistence type="inferred from homology"/>
<dbReference type="FunFam" id="3.40.50.1580:FF:000008">
    <property type="entry name" value="S-methyl-5'-thioadenosine phosphorylase"/>
    <property type="match status" value="1"/>
</dbReference>
<feature type="binding site" evidence="4">
    <location>
        <position position="208"/>
    </location>
    <ligand>
        <name>substrate</name>
    </ligand>
</feature>
<name>A0AAF0JLY9_9BASI</name>
<comment type="pathway">
    <text evidence="4">Amino-acid biosynthesis; L-methionine biosynthesis via salvage pathway; S-methyl-5-thio-alpha-D-ribose 1-phosphate from S-methyl-5'-thioadenosine (phosphorylase route): step 1/1.</text>
</comment>
<dbReference type="CDD" id="cd09010">
    <property type="entry name" value="MTAP_SsMTAPII_like_MTIP"/>
    <property type="match status" value="1"/>
</dbReference>
<comment type="subunit">
    <text evidence="4">Homotrimer.</text>
</comment>
<feature type="binding site" evidence="4">
    <location>
        <position position="209"/>
    </location>
    <ligand>
        <name>phosphate</name>
        <dbReference type="ChEBI" id="CHEBI:43474"/>
    </ligand>
</feature>
<comment type="function">
    <text evidence="4">Catalyzes the reversible phosphorylation of S-methyl-5'-thioadenosine (MTA) to adenine and 5-methylthioribose-1-phosphate. Involved in the breakdown of MTA, a major by-product of polyamine biosynthesis. Responsible for the first step in the methionine salvage pathway after MTA has been generated from S-adenosylmethionine. Has broad substrate specificity with 6-aminopurine nucleosides as preferred substrates.</text>
</comment>
<keyword evidence="2 4" id="KW-0808">Transferase</keyword>
<keyword evidence="4" id="KW-0963">Cytoplasm</keyword>
<dbReference type="SUPFAM" id="SSF53167">
    <property type="entry name" value="Purine and uridine phosphorylases"/>
    <property type="match status" value="1"/>
</dbReference>
<evidence type="ECO:0000256" key="3">
    <source>
        <dbReference type="ARBA" id="ARBA00022726"/>
    </source>
</evidence>
<dbReference type="HAMAP" id="MF_01963">
    <property type="entry name" value="MTAP"/>
    <property type="match status" value="1"/>
</dbReference>
<dbReference type="InterPro" id="IPR000845">
    <property type="entry name" value="Nucleoside_phosphorylase_d"/>
</dbReference>
<evidence type="ECO:0000256" key="4">
    <source>
        <dbReference type="HAMAP-Rule" id="MF_03155"/>
    </source>
</evidence>
<dbReference type="InterPro" id="IPR010044">
    <property type="entry name" value="MTAP"/>
</dbReference>
<evidence type="ECO:0000259" key="5">
    <source>
        <dbReference type="Pfam" id="PF01048"/>
    </source>
</evidence>
<dbReference type="PROSITE" id="PS01240">
    <property type="entry name" value="PNP_MTAP_2"/>
    <property type="match status" value="1"/>
</dbReference>
<dbReference type="GO" id="GO:0005634">
    <property type="term" value="C:nucleus"/>
    <property type="evidence" value="ECO:0007669"/>
    <property type="project" value="UniProtKB-SubCell"/>
</dbReference>
<organism evidence="6 7">
    <name type="scientific">Malassezia psittaci</name>
    <dbReference type="NCBI Taxonomy" id="1821823"/>
    <lineage>
        <taxon>Eukaryota</taxon>
        <taxon>Fungi</taxon>
        <taxon>Dikarya</taxon>
        <taxon>Basidiomycota</taxon>
        <taxon>Ustilaginomycotina</taxon>
        <taxon>Malasseziomycetes</taxon>
        <taxon>Malasseziales</taxon>
        <taxon>Malasseziaceae</taxon>
        <taxon>Malassezia</taxon>
    </lineage>
</organism>
<dbReference type="GO" id="GO:0006166">
    <property type="term" value="P:purine ribonucleoside salvage"/>
    <property type="evidence" value="ECO:0007669"/>
    <property type="project" value="UniProtKB-KW"/>
</dbReference>
<keyword evidence="1 4" id="KW-0328">Glycosyltransferase</keyword>
<sequence length="318" mass="34986">MAQKEHKAHWDGPPIYVGVIGGSGLYKLEGIEVIDTVNPKTPWGYPSSPISIARTEAGTLVAFLARHGLKHSYSPSHVPFTANIAALKHLGVRTVLAFSAVGSLREEIAPKDFVIPSQIIDRTKGVRRASYFGEGEEHAVIAHATFGDPYDYVLSPIVENIVRETLAQHSPDVKVHGKKTVVCMEGPAFSTRAESNMYRQVGGDIINMSALPEAKLAREAELSYVLIATATDYDAWRETEEAVSVADVMESLKHNVQASQVVTRALIDHVSDLVSKDDSKILRRMKESMKFSVMTPVDAIEPSVLERLQYILPWLGKQ</sequence>
<feature type="site" description="Important for substrate specificity" evidence="4">
    <location>
        <position position="190"/>
    </location>
</feature>
<dbReference type="EC" id="2.4.2.28" evidence="4"/>
<dbReference type="EMBL" id="CP118379">
    <property type="protein sequence ID" value="WFD44626.1"/>
    <property type="molecule type" value="Genomic_DNA"/>
</dbReference>
<dbReference type="GO" id="GO:0019509">
    <property type="term" value="P:L-methionine salvage from methylthioadenosine"/>
    <property type="evidence" value="ECO:0007669"/>
    <property type="project" value="UniProtKB-UniRule"/>
</dbReference>
<dbReference type="Proteomes" id="UP001214628">
    <property type="component" value="Chromosome 5"/>
</dbReference>
<keyword evidence="7" id="KW-1185">Reference proteome</keyword>
<dbReference type="GO" id="GO:0017061">
    <property type="term" value="F:S-methyl-5-thioadenosine phosphorylase activity"/>
    <property type="evidence" value="ECO:0007669"/>
    <property type="project" value="UniProtKB-UniRule"/>
</dbReference>
<feature type="binding site" evidence="4">
    <location>
        <begin position="99"/>
        <end position="100"/>
    </location>
    <ligand>
        <name>phosphate</name>
        <dbReference type="ChEBI" id="CHEBI:43474"/>
    </ligand>
</feature>
<dbReference type="PANTHER" id="PTHR42679">
    <property type="entry name" value="S-METHYL-5'-THIOADENOSINE PHOSPHORYLASE"/>
    <property type="match status" value="1"/>
</dbReference>
<feature type="domain" description="Nucleoside phosphorylase" evidence="5">
    <location>
        <begin position="17"/>
        <end position="267"/>
    </location>
</feature>
<feature type="binding site" evidence="4">
    <location>
        <position position="23"/>
    </location>
    <ligand>
        <name>phosphate</name>
        <dbReference type="ChEBI" id="CHEBI:43474"/>
    </ligand>
</feature>
<protein>
    <recommendedName>
        <fullName evidence="4">S-methyl-5'-thioadenosine phosphorylase</fullName>
        <ecNumber evidence="4">2.4.2.28</ecNumber>
    </recommendedName>
    <alternativeName>
        <fullName evidence="4">5'-methylthioadenosine phosphorylase</fullName>
        <shortName evidence="4">MTA phosphorylase</shortName>
        <shortName evidence="4">MTAP</shortName>
        <shortName evidence="4">MTAPase</shortName>
    </alternativeName>
</protein>
<dbReference type="GO" id="GO:0005829">
    <property type="term" value="C:cytosol"/>
    <property type="evidence" value="ECO:0007669"/>
    <property type="project" value="TreeGrafter"/>
</dbReference>
<feature type="site" description="Important for substrate specificity" evidence="4">
    <location>
        <position position="245"/>
    </location>
</feature>
<dbReference type="PANTHER" id="PTHR42679:SF2">
    <property type="entry name" value="S-METHYL-5'-THIOADENOSINE PHOSPHORYLASE"/>
    <property type="match status" value="1"/>
</dbReference>
<comment type="subcellular location">
    <subcellularLocation>
        <location evidence="4">Cytoplasm</location>
    </subcellularLocation>
    <subcellularLocation>
        <location evidence="4">Nucleus</location>
    </subcellularLocation>
</comment>
<dbReference type="InterPro" id="IPR018099">
    <property type="entry name" value="Purine_phosphorylase-2_CS"/>
</dbReference>
<gene>
    <name evidence="6" type="primary">MEU1</name>
    <name evidence="6" type="ORF">MPSI1_003295</name>
</gene>